<accession>A0A0D6B5K3</accession>
<dbReference type="KEGG" id="rsu:NHU_03241"/>
<evidence type="ECO:0000313" key="1">
    <source>
        <dbReference type="EMBL" id="BAQ70382.1"/>
    </source>
</evidence>
<dbReference type="Proteomes" id="UP000064912">
    <property type="component" value="Chromosome"/>
</dbReference>
<evidence type="ECO:0000313" key="2">
    <source>
        <dbReference type="Proteomes" id="UP000064912"/>
    </source>
</evidence>
<proteinExistence type="predicted"/>
<dbReference type="PATRIC" id="fig|35806.4.peg.3331"/>
<organism evidence="1 2">
    <name type="scientific">Rhodovulum sulfidophilum</name>
    <name type="common">Rhodobacter sulfidophilus</name>
    <dbReference type="NCBI Taxonomy" id="35806"/>
    <lineage>
        <taxon>Bacteria</taxon>
        <taxon>Pseudomonadati</taxon>
        <taxon>Pseudomonadota</taxon>
        <taxon>Alphaproteobacteria</taxon>
        <taxon>Rhodobacterales</taxon>
        <taxon>Paracoccaceae</taxon>
        <taxon>Rhodovulum</taxon>
    </lineage>
</organism>
<gene>
    <name evidence="1" type="ORF">NHU_03241</name>
</gene>
<sequence length="260" mass="27075">MRNTLKTFGSVAALGAATLTMTGSIAFGQSVVKESSNVTMFGADAAFTLPKGDMYFGATLSDPRGGVSGKGTDGDMSMGIGFGNPITSLGFELDLNVTGLDPFGDSGNFTLKTSRALLMRPNHVVFGSAAVSNLAAWGDSNVGNERWNATISGLTQIEGADLIHPFMWTVGYGSDAVLSTAGSSLTEEGWFAGVGIGVTETFGMSVSATENQYNVGVGVRVPGIEGLNVSYGVNDITDHMDRKQQMLTLTYSLNDVFGGF</sequence>
<dbReference type="AlphaFoldDB" id="A0A0D6B5K3"/>
<name>A0A0D6B5K3_RHOSU</name>
<protein>
    <submittedName>
        <fullName evidence="1">Uncharacterized protein</fullName>
    </submittedName>
</protein>
<dbReference type="eggNOG" id="ENOG5031N09">
    <property type="taxonomic scope" value="Bacteria"/>
</dbReference>
<dbReference type="EMBL" id="AP014800">
    <property type="protein sequence ID" value="BAQ70382.1"/>
    <property type="molecule type" value="Genomic_DNA"/>
</dbReference>
<reference evidence="1 2" key="1">
    <citation type="submission" date="2015-02" db="EMBL/GenBank/DDBJ databases">
        <title>Genome sequene of Rhodovulum sulfidophilum DSM 2351.</title>
        <authorList>
            <person name="Nagao N."/>
        </authorList>
    </citation>
    <scope>NUCLEOTIDE SEQUENCE [LARGE SCALE GENOMIC DNA]</scope>
    <source>
        <strain evidence="1 2">DSM 2351</strain>
    </source>
</reference>